<dbReference type="InterPro" id="IPR000215">
    <property type="entry name" value="Serpin_fam"/>
</dbReference>
<evidence type="ECO:0000259" key="3">
    <source>
        <dbReference type="SMART" id="SM00093"/>
    </source>
</evidence>
<feature type="domain" description="Serpin" evidence="3">
    <location>
        <begin position="13"/>
        <end position="375"/>
    </location>
</feature>
<dbReference type="PROSITE" id="PS00284">
    <property type="entry name" value="SERPIN"/>
    <property type="match status" value="1"/>
</dbReference>
<dbReference type="Gene3D" id="3.30.497.10">
    <property type="entry name" value="Antithrombin, subunit I, domain 2"/>
    <property type="match status" value="1"/>
</dbReference>
<dbReference type="EMBL" id="JAPFFF010000004">
    <property type="protein sequence ID" value="KAK8892668.1"/>
    <property type="molecule type" value="Genomic_DNA"/>
</dbReference>
<gene>
    <name evidence="4" type="ORF">M9Y10_029908</name>
</gene>
<comment type="caution">
    <text evidence="4">The sequence shown here is derived from an EMBL/GenBank/DDBJ whole genome shotgun (WGS) entry which is preliminary data.</text>
</comment>
<dbReference type="InterPro" id="IPR023795">
    <property type="entry name" value="Serpin_CS"/>
</dbReference>
<dbReference type="InterPro" id="IPR042185">
    <property type="entry name" value="Serpin_sf_2"/>
</dbReference>
<name>A0ABR2KPA9_9EUKA</name>
<evidence type="ECO:0000256" key="2">
    <source>
        <dbReference type="RuleBase" id="RU000411"/>
    </source>
</evidence>
<dbReference type="Gene3D" id="2.30.39.10">
    <property type="entry name" value="Alpha-1-antitrypsin, domain 1"/>
    <property type="match status" value="1"/>
</dbReference>
<evidence type="ECO:0000256" key="1">
    <source>
        <dbReference type="ARBA" id="ARBA00009500"/>
    </source>
</evidence>
<evidence type="ECO:0000313" key="4">
    <source>
        <dbReference type="EMBL" id="KAK8892668.1"/>
    </source>
</evidence>
<organism evidence="4 5">
    <name type="scientific">Tritrichomonas musculus</name>
    <dbReference type="NCBI Taxonomy" id="1915356"/>
    <lineage>
        <taxon>Eukaryota</taxon>
        <taxon>Metamonada</taxon>
        <taxon>Parabasalia</taxon>
        <taxon>Tritrichomonadida</taxon>
        <taxon>Tritrichomonadidae</taxon>
        <taxon>Tritrichomonas</taxon>
    </lineage>
</organism>
<sequence length="377" mass="42288">MSNLVDSLNKFGIQTLQRTNPANDTENTVFSPYSAFVCVTMSNSLFKNETRAEILKALQIHDQNMQVDAVLQELRSLIEKEKSDKVSSSNRIWANETLNFDPSTFSPNEKILGIPIEKTGFPQPGCDRINNEVNTTTHGMIPNLLNPSDVGPDTAIVLLNAIYFKSAWEKPFDITPESRNPQSLNFTLLNGTKIHTTMLSSYERRLPYIENADFQVVSIPYLKGQYDFTIILPKDNTKEGYAKLTKLTYEMLNNDLLSKMSNTKVDVKLPKFTFETKILLNEVFESLGMKKAFTDAAECADPNILYFVSKIIQKAKIILDEKGTEAAAATAIVMACGCCLNPPPVPKVFADHPFMYLLRNSQTKTILFEGFVKNPAL</sequence>
<dbReference type="CDD" id="cd00172">
    <property type="entry name" value="serpin"/>
    <property type="match status" value="1"/>
</dbReference>
<dbReference type="InterPro" id="IPR023796">
    <property type="entry name" value="Serpin_dom"/>
</dbReference>
<dbReference type="Proteomes" id="UP001470230">
    <property type="component" value="Unassembled WGS sequence"/>
</dbReference>
<dbReference type="PANTHER" id="PTHR11461:SF211">
    <property type="entry name" value="GH10112P-RELATED"/>
    <property type="match status" value="1"/>
</dbReference>
<reference evidence="4 5" key="1">
    <citation type="submission" date="2024-04" db="EMBL/GenBank/DDBJ databases">
        <title>Tritrichomonas musculus Genome.</title>
        <authorList>
            <person name="Alves-Ferreira E."/>
            <person name="Grigg M."/>
            <person name="Lorenzi H."/>
            <person name="Galac M."/>
        </authorList>
    </citation>
    <scope>NUCLEOTIDE SEQUENCE [LARGE SCALE GENOMIC DNA]</scope>
    <source>
        <strain evidence="4 5">EAF2021</strain>
    </source>
</reference>
<dbReference type="PANTHER" id="PTHR11461">
    <property type="entry name" value="SERINE PROTEASE INHIBITOR, SERPIN"/>
    <property type="match status" value="1"/>
</dbReference>
<dbReference type="SUPFAM" id="SSF56574">
    <property type="entry name" value="Serpins"/>
    <property type="match status" value="1"/>
</dbReference>
<protein>
    <recommendedName>
        <fullName evidence="3">Serpin domain-containing protein</fullName>
    </recommendedName>
</protein>
<dbReference type="InterPro" id="IPR036186">
    <property type="entry name" value="Serpin_sf"/>
</dbReference>
<accession>A0ABR2KPA9</accession>
<dbReference type="Pfam" id="PF00079">
    <property type="entry name" value="Serpin"/>
    <property type="match status" value="1"/>
</dbReference>
<evidence type="ECO:0000313" key="5">
    <source>
        <dbReference type="Proteomes" id="UP001470230"/>
    </source>
</evidence>
<proteinExistence type="inferred from homology"/>
<dbReference type="SMART" id="SM00093">
    <property type="entry name" value="SERPIN"/>
    <property type="match status" value="1"/>
</dbReference>
<comment type="similarity">
    <text evidence="1 2">Belongs to the serpin family.</text>
</comment>
<keyword evidence="5" id="KW-1185">Reference proteome</keyword>
<dbReference type="InterPro" id="IPR042178">
    <property type="entry name" value="Serpin_sf_1"/>
</dbReference>